<feature type="domain" description="Guanylate kinase-like" evidence="14">
    <location>
        <begin position="4"/>
        <end position="185"/>
    </location>
</feature>
<dbReference type="InterPro" id="IPR027417">
    <property type="entry name" value="P-loop_NTPase"/>
</dbReference>
<dbReference type="InterPro" id="IPR017665">
    <property type="entry name" value="Guanylate_kinase"/>
</dbReference>
<evidence type="ECO:0000259" key="14">
    <source>
        <dbReference type="PROSITE" id="PS50052"/>
    </source>
</evidence>
<keyword evidence="10 13" id="KW-0067">ATP-binding</keyword>
<evidence type="ECO:0000256" key="4">
    <source>
        <dbReference type="ARBA" id="ARBA00012961"/>
    </source>
</evidence>
<dbReference type="EC" id="2.7.4.8" evidence="4 13"/>
<dbReference type="PROSITE" id="PS50052">
    <property type="entry name" value="GUANYLATE_KINASE_2"/>
    <property type="match status" value="1"/>
</dbReference>
<evidence type="ECO:0000256" key="3">
    <source>
        <dbReference type="ARBA" id="ARBA00005790"/>
    </source>
</evidence>
<keyword evidence="7 13" id="KW-0808">Transferase</keyword>
<dbReference type="SUPFAM" id="SSF52540">
    <property type="entry name" value="P-loop containing nucleoside triphosphate hydrolases"/>
    <property type="match status" value="1"/>
</dbReference>
<evidence type="ECO:0000256" key="1">
    <source>
        <dbReference type="ARBA" id="ARBA00003531"/>
    </source>
</evidence>
<keyword evidence="6 13" id="KW-0963">Cytoplasm</keyword>
<evidence type="ECO:0000313" key="15">
    <source>
        <dbReference type="EMBL" id="THA06901.1"/>
    </source>
</evidence>
<evidence type="ECO:0000256" key="10">
    <source>
        <dbReference type="ARBA" id="ARBA00022840"/>
    </source>
</evidence>
<evidence type="ECO:0000256" key="7">
    <source>
        <dbReference type="ARBA" id="ARBA00022679"/>
    </source>
</evidence>
<comment type="catalytic activity">
    <reaction evidence="12 13">
        <text>GMP + ATP = GDP + ADP</text>
        <dbReference type="Rhea" id="RHEA:20780"/>
        <dbReference type="ChEBI" id="CHEBI:30616"/>
        <dbReference type="ChEBI" id="CHEBI:58115"/>
        <dbReference type="ChEBI" id="CHEBI:58189"/>
        <dbReference type="ChEBI" id="CHEBI:456216"/>
        <dbReference type="EC" id="2.7.4.8"/>
    </reaction>
</comment>
<dbReference type="AlphaFoldDB" id="A0A4S2PSZ2"/>
<evidence type="ECO:0000256" key="8">
    <source>
        <dbReference type="ARBA" id="ARBA00022741"/>
    </source>
</evidence>
<comment type="caution">
    <text evidence="15">The sequence shown here is derived from an EMBL/GenBank/DDBJ whole genome shotgun (WGS) entry which is preliminary data.</text>
</comment>
<evidence type="ECO:0000256" key="2">
    <source>
        <dbReference type="ARBA" id="ARBA00004496"/>
    </source>
</evidence>
<evidence type="ECO:0000313" key="16">
    <source>
        <dbReference type="Proteomes" id="UP000306758"/>
    </source>
</evidence>
<dbReference type="CDD" id="cd00071">
    <property type="entry name" value="GMPK"/>
    <property type="match status" value="1"/>
</dbReference>
<dbReference type="SMART" id="SM00072">
    <property type="entry name" value="GuKc"/>
    <property type="match status" value="1"/>
</dbReference>
<dbReference type="InterPro" id="IPR008144">
    <property type="entry name" value="Guanylate_kin-like_dom"/>
</dbReference>
<organism evidence="15 16">
    <name type="scientific">Rodentibacter pneumotropicus</name>
    <dbReference type="NCBI Taxonomy" id="758"/>
    <lineage>
        <taxon>Bacteria</taxon>
        <taxon>Pseudomonadati</taxon>
        <taxon>Pseudomonadota</taxon>
        <taxon>Gammaproteobacteria</taxon>
        <taxon>Pasteurellales</taxon>
        <taxon>Pasteurellaceae</taxon>
        <taxon>Rodentibacter</taxon>
    </lineage>
</organism>
<evidence type="ECO:0000256" key="11">
    <source>
        <dbReference type="ARBA" id="ARBA00030128"/>
    </source>
</evidence>
<evidence type="ECO:0000256" key="13">
    <source>
        <dbReference type="HAMAP-Rule" id="MF_00328"/>
    </source>
</evidence>
<keyword evidence="8 13" id="KW-0547">Nucleotide-binding</keyword>
<dbReference type="HAMAP" id="MF_00328">
    <property type="entry name" value="Guanylate_kinase"/>
    <property type="match status" value="1"/>
</dbReference>
<comment type="similarity">
    <text evidence="3 13">Belongs to the guanylate kinase family.</text>
</comment>
<dbReference type="RefSeq" id="WP_136124008.1">
    <property type="nucleotide sequence ID" value="NZ_QXNI01000069.1"/>
</dbReference>
<evidence type="ECO:0000256" key="9">
    <source>
        <dbReference type="ARBA" id="ARBA00022777"/>
    </source>
</evidence>
<evidence type="ECO:0000256" key="12">
    <source>
        <dbReference type="ARBA" id="ARBA00048594"/>
    </source>
</evidence>
<dbReference type="Gene3D" id="3.30.63.10">
    <property type="entry name" value="Guanylate Kinase phosphate binding domain"/>
    <property type="match status" value="1"/>
</dbReference>
<accession>A0A4S2PSZ2</accession>
<dbReference type="FunFam" id="3.40.50.300:FF:000855">
    <property type="entry name" value="Guanylate kinase"/>
    <property type="match status" value="1"/>
</dbReference>
<dbReference type="GO" id="GO:0005829">
    <property type="term" value="C:cytosol"/>
    <property type="evidence" value="ECO:0007669"/>
    <property type="project" value="TreeGrafter"/>
</dbReference>
<keyword evidence="9 13" id="KW-0418">Kinase</keyword>
<evidence type="ECO:0000256" key="5">
    <source>
        <dbReference type="ARBA" id="ARBA00016296"/>
    </source>
</evidence>
<dbReference type="Pfam" id="PF00625">
    <property type="entry name" value="Guanylate_kin"/>
    <property type="match status" value="1"/>
</dbReference>
<name>A0A4S2PSZ2_9PAST</name>
<gene>
    <name evidence="13" type="primary">gmk</name>
    <name evidence="15" type="ORF">D3M78_10105</name>
</gene>
<comment type="subcellular location">
    <subcellularLocation>
        <location evidence="2 13">Cytoplasm</location>
    </subcellularLocation>
</comment>
<sequence>MSQGNLYIISAPSGAGKSSLISALLKSDYSTQKMVSISHTTRNPRPDEIDGVHYYFVSKEEFESLIKQDLFLEYATVFGGNYYGTSLPAIQENLAKGIDVFLDIDWQGAQQIRKKVENVKSIFILPPSLQELERRLIGRGQDSEAVIAERMAKAKDEISHYDEYDYVIINDHFDQALADLQSILRVERLTKRYQQTENIGLIDQLLDKKHKI</sequence>
<protein>
    <recommendedName>
        <fullName evidence="5 13">Guanylate kinase</fullName>
        <ecNumber evidence="4 13">2.7.4.8</ecNumber>
    </recommendedName>
    <alternativeName>
        <fullName evidence="11 13">GMP kinase</fullName>
    </alternativeName>
</protein>
<dbReference type="InterPro" id="IPR008145">
    <property type="entry name" value="GK/Ca_channel_bsu"/>
</dbReference>
<dbReference type="Gene3D" id="3.40.50.300">
    <property type="entry name" value="P-loop containing nucleotide triphosphate hydrolases"/>
    <property type="match status" value="2"/>
</dbReference>
<dbReference type="EMBL" id="QXNI01000069">
    <property type="protein sequence ID" value="THA06901.1"/>
    <property type="molecule type" value="Genomic_DNA"/>
</dbReference>
<dbReference type="PANTHER" id="PTHR23117:SF13">
    <property type="entry name" value="GUANYLATE KINASE"/>
    <property type="match status" value="1"/>
</dbReference>
<dbReference type="GO" id="GO:0004385">
    <property type="term" value="F:GMP kinase activity"/>
    <property type="evidence" value="ECO:0007669"/>
    <property type="project" value="UniProtKB-UniRule"/>
</dbReference>
<reference evidence="15 16" key="1">
    <citation type="journal article" date="2019" name="Vet. Microbiol.">
        <title>Development of multi locus sequence typing (MLST) of Rodentibacter pneumotropicus.</title>
        <authorList>
            <person name="Adhikary S."/>
            <person name="Bisgaard M."/>
            <person name="Boot R."/>
            <person name="Benga L."/>
            <person name="Nicklas W."/>
            <person name="Christensen H."/>
        </authorList>
    </citation>
    <scope>NUCLEOTIDE SEQUENCE [LARGE SCALE GENOMIC DNA]</scope>
    <source>
        <strain evidence="15 16">Ac84</strain>
    </source>
</reference>
<proteinExistence type="inferred from homology"/>
<dbReference type="Proteomes" id="UP000306758">
    <property type="component" value="Unassembled WGS sequence"/>
</dbReference>
<dbReference type="PANTHER" id="PTHR23117">
    <property type="entry name" value="GUANYLATE KINASE-RELATED"/>
    <property type="match status" value="1"/>
</dbReference>
<dbReference type="GO" id="GO:0005524">
    <property type="term" value="F:ATP binding"/>
    <property type="evidence" value="ECO:0007669"/>
    <property type="project" value="UniProtKB-UniRule"/>
</dbReference>
<comment type="function">
    <text evidence="1 13">Essential for recycling GMP and indirectly, cGMP.</text>
</comment>
<dbReference type="PROSITE" id="PS00856">
    <property type="entry name" value="GUANYLATE_KINASE_1"/>
    <property type="match status" value="1"/>
</dbReference>
<dbReference type="FunFam" id="3.30.63.10:FF:000002">
    <property type="entry name" value="Guanylate kinase 1"/>
    <property type="match status" value="1"/>
</dbReference>
<evidence type="ECO:0000256" key="6">
    <source>
        <dbReference type="ARBA" id="ARBA00022490"/>
    </source>
</evidence>
<dbReference type="NCBIfam" id="TIGR03263">
    <property type="entry name" value="guanyl_kin"/>
    <property type="match status" value="1"/>
</dbReference>
<feature type="binding site" evidence="13">
    <location>
        <begin position="11"/>
        <end position="18"/>
    </location>
    <ligand>
        <name>ATP</name>
        <dbReference type="ChEBI" id="CHEBI:30616"/>
    </ligand>
</feature>
<dbReference type="InterPro" id="IPR020590">
    <property type="entry name" value="Guanylate_kinase_CS"/>
</dbReference>